<organism evidence="2 3">
    <name type="scientific">Acinetobacter johnsonii SH046</name>
    <dbReference type="NCBI Taxonomy" id="575586"/>
    <lineage>
        <taxon>Bacteria</taxon>
        <taxon>Pseudomonadati</taxon>
        <taxon>Pseudomonadota</taxon>
        <taxon>Gammaproteobacteria</taxon>
        <taxon>Moraxellales</taxon>
        <taxon>Moraxellaceae</taxon>
        <taxon>Acinetobacter</taxon>
    </lineage>
</organism>
<dbReference type="Proteomes" id="UP000012047">
    <property type="component" value="Unassembled WGS sequence"/>
</dbReference>
<dbReference type="AlphaFoldDB" id="D0SGF8"/>
<dbReference type="HOGENOM" id="CLU_182736_0_0_6"/>
<protein>
    <submittedName>
        <fullName evidence="2">Uncharacterized protein</fullName>
    </submittedName>
</protein>
<name>D0SGF8_ACIJO</name>
<evidence type="ECO:0000313" key="3">
    <source>
        <dbReference type="Proteomes" id="UP000012047"/>
    </source>
</evidence>
<proteinExistence type="predicted"/>
<dbReference type="EMBL" id="GG704972">
    <property type="protein sequence ID" value="EEY94916.1"/>
    <property type="molecule type" value="Genomic_DNA"/>
</dbReference>
<accession>D0SGF8</accession>
<feature type="compositionally biased region" description="Polar residues" evidence="1">
    <location>
        <begin position="51"/>
        <end position="63"/>
    </location>
</feature>
<reference evidence="3" key="1">
    <citation type="journal article" date="2012" name="PLoS ONE">
        <title>The success of Acinetobacter species; genetic, metabolic and virulence attributes.</title>
        <authorList>
            <person name="Peleg A.Y."/>
            <person name="de Breij A."/>
            <person name="Adams M.D."/>
            <person name="Cerqueira G.M."/>
            <person name="Mocali S."/>
            <person name="Galardini M."/>
            <person name="Nibbering P.H."/>
            <person name="Earl A.M."/>
            <person name="Ward D.V."/>
            <person name="Paterson D.L."/>
            <person name="Seifert H."/>
            <person name="Dijkshoorn L."/>
        </authorList>
    </citation>
    <scope>NUCLEOTIDE SEQUENCE [LARGE SCALE GENOMIC DNA]</scope>
    <source>
        <strain evidence="3">SH046</strain>
    </source>
</reference>
<evidence type="ECO:0000256" key="1">
    <source>
        <dbReference type="SAM" id="MobiDB-lite"/>
    </source>
</evidence>
<evidence type="ECO:0000313" key="2">
    <source>
        <dbReference type="EMBL" id="EEY94916.1"/>
    </source>
</evidence>
<sequence length="97" mass="10011">MTKIGRVKFGFAILYDVKGNERMLNKKTALLSLALLGSAFAIVGCSSNETNTAPESAQVTTAPDATATVEGSAGVEVQADPAAQIEPIQSTPATTQQ</sequence>
<gene>
    <name evidence="2" type="ORF">HMPREF0016_02931</name>
</gene>
<feature type="region of interest" description="Disordered" evidence="1">
    <location>
        <begin position="51"/>
        <end position="71"/>
    </location>
</feature>